<gene>
    <name evidence="1" type="ORF">CBZ_21500</name>
</gene>
<protein>
    <submittedName>
        <fullName evidence="1">Uncharacterized protein</fullName>
    </submittedName>
</protein>
<proteinExistence type="predicted"/>
<reference evidence="1 2" key="1">
    <citation type="submission" date="2019-01" db="EMBL/GenBank/DDBJ databases">
        <title>Draft genome sequence of Cellulomonas takizawaensis strain TKZ-21.</title>
        <authorList>
            <person name="Yamamura H."/>
            <person name="Hayashi T."/>
            <person name="Hamada M."/>
            <person name="Serisawa Y."/>
            <person name="Matsuyama K."/>
            <person name="Nakagawa Y."/>
            <person name="Otoguro M."/>
            <person name="Yanagida F."/>
            <person name="Hayakawa M."/>
        </authorList>
    </citation>
    <scope>NUCLEOTIDE SEQUENCE [LARGE SCALE GENOMIC DNA]</scope>
    <source>
        <strain evidence="1 2">NBRC12680</strain>
    </source>
</reference>
<evidence type="ECO:0000313" key="1">
    <source>
        <dbReference type="EMBL" id="GCE77094.1"/>
    </source>
</evidence>
<dbReference type="EMBL" id="BIMR01000170">
    <property type="protein sequence ID" value="GCE77094.1"/>
    <property type="molecule type" value="Genomic_DNA"/>
</dbReference>
<dbReference type="OrthoDB" id="4833304at2"/>
<organism evidence="1 2">
    <name type="scientific">Cellulomonas biazotea</name>
    <dbReference type="NCBI Taxonomy" id="1709"/>
    <lineage>
        <taxon>Bacteria</taxon>
        <taxon>Bacillati</taxon>
        <taxon>Actinomycetota</taxon>
        <taxon>Actinomycetes</taxon>
        <taxon>Micrococcales</taxon>
        <taxon>Cellulomonadaceae</taxon>
        <taxon>Cellulomonas</taxon>
    </lineage>
</organism>
<keyword evidence="2" id="KW-1185">Reference proteome</keyword>
<accession>A0A402DSK0</accession>
<evidence type="ECO:0000313" key="2">
    <source>
        <dbReference type="Proteomes" id="UP000289954"/>
    </source>
</evidence>
<sequence>MPDSLIAVRDGGFRFDTHAVTHALSARWPRATFTAATGRLAALSAGQFDVNDGAAPFALVEVDIEGQSLGIDWTGPDILAAIVAVVTGVSGFPDDGSVVLSDWALDVVPLAPHMSQDEVTALRG</sequence>
<name>A0A402DSK0_9CELL</name>
<comment type="caution">
    <text evidence="1">The sequence shown here is derived from an EMBL/GenBank/DDBJ whole genome shotgun (WGS) entry which is preliminary data.</text>
</comment>
<dbReference type="Proteomes" id="UP000289954">
    <property type="component" value="Unassembled WGS sequence"/>
</dbReference>
<dbReference type="AlphaFoldDB" id="A0A402DSK0"/>
<dbReference type="RefSeq" id="WP_130781697.1">
    <property type="nucleotide sequence ID" value="NZ_BIMR01000170.1"/>
</dbReference>